<feature type="domain" description="DUF7927" evidence="4">
    <location>
        <begin position="780"/>
        <end position="934"/>
    </location>
</feature>
<gene>
    <name evidence="5" type="ORF">LEUCIP111803_01028</name>
</gene>
<protein>
    <recommendedName>
        <fullName evidence="7">DUF11 domain-containing protein</fullName>
    </recommendedName>
</protein>
<feature type="compositionally biased region" description="Polar residues" evidence="1">
    <location>
        <begin position="120"/>
        <end position="131"/>
    </location>
</feature>
<dbReference type="RefSeq" id="WP_218114648.1">
    <property type="nucleotide sequence ID" value="NZ_CAJVAP010000009.1"/>
</dbReference>
<dbReference type="InterPro" id="IPR045826">
    <property type="entry name" value="SpaA_PFL_dom_2"/>
</dbReference>
<evidence type="ECO:0000313" key="5">
    <source>
        <dbReference type="EMBL" id="CAG7607485.1"/>
    </source>
</evidence>
<feature type="compositionally biased region" description="Low complexity" evidence="1">
    <location>
        <begin position="61"/>
        <end position="78"/>
    </location>
</feature>
<accession>A0A916JX14</accession>
<keyword evidence="2" id="KW-0472">Membrane</keyword>
<feature type="compositionally biased region" description="Low complexity" evidence="1">
    <location>
        <begin position="453"/>
        <end position="467"/>
    </location>
</feature>
<reference evidence="5" key="1">
    <citation type="submission" date="2021-06" db="EMBL/GenBank/DDBJ databases">
        <authorList>
            <person name="Criscuolo A."/>
        </authorList>
    </citation>
    <scope>NUCLEOTIDE SEQUENCE</scope>
    <source>
        <strain evidence="5">CIP111803</strain>
    </source>
</reference>
<feature type="transmembrane region" description="Helical" evidence="2">
    <location>
        <begin position="1464"/>
        <end position="1486"/>
    </location>
</feature>
<evidence type="ECO:0000256" key="1">
    <source>
        <dbReference type="SAM" id="MobiDB-lite"/>
    </source>
</evidence>
<feature type="region of interest" description="Disordered" evidence="1">
    <location>
        <begin position="50"/>
        <end position="131"/>
    </location>
</feature>
<keyword evidence="2" id="KW-0812">Transmembrane</keyword>
<keyword evidence="2" id="KW-1133">Transmembrane helix</keyword>
<feature type="compositionally biased region" description="Acidic residues" evidence="1">
    <location>
        <begin position="90"/>
        <end position="102"/>
    </location>
</feature>
<comment type="caution">
    <text evidence="5">The sequence shown here is derived from an EMBL/GenBank/DDBJ whole genome shotgun (WGS) entry which is preliminary data.</text>
</comment>
<keyword evidence="6" id="KW-1185">Reference proteome</keyword>
<evidence type="ECO:0000313" key="6">
    <source>
        <dbReference type="Proteomes" id="UP000693892"/>
    </source>
</evidence>
<organism evidence="5 6">
    <name type="scientific">Leucobacter soli</name>
    <dbReference type="NCBI Taxonomy" id="2812850"/>
    <lineage>
        <taxon>Bacteria</taxon>
        <taxon>Bacillati</taxon>
        <taxon>Actinomycetota</taxon>
        <taxon>Actinomycetes</taxon>
        <taxon>Micrococcales</taxon>
        <taxon>Microbacteriaceae</taxon>
        <taxon>Leucobacter</taxon>
    </lineage>
</organism>
<proteinExistence type="predicted"/>
<dbReference type="InterPro" id="IPR057687">
    <property type="entry name" value="DUF7927"/>
</dbReference>
<evidence type="ECO:0000259" key="4">
    <source>
        <dbReference type="Pfam" id="PF25549"/>
    </source>
</evidence>
<dbReference type="Proteomes" id="UP000693892">
    <property type="component" value="Unassembled WGS sequence"/>
</dbReference>
<feature type="domain" description="SpaA-like prealbumin fold" evidence="3">
    <location>
        <begin position="640"/>
        <end position="753"/>
    </location>
</feature>
<dbReference type="Pfam" id="PF19403">
    <property type="entry name" value="SpaA_2"/>
    <property type="match status" value="1"/>
</dbReference>
<dbReference type="Pfam" id="PF25549">
    <property type="entry name" value="DUF7927"/>
    <property type="match status" value="1"/>
</dbReference>
<feature type="region of interest" description="Disordered" evidence="1">
    <location>
        <begin position="450"/>
        <end position="470"/>
    </location>
</feature>
<sequence>MPSVLRFAVAAALSTSVVFGLAVPVGAFGVASAVAVEPVVADATAASSETLAAQPAADQVTPEADPGAGAEAEPGTAPERAETEGSPEGGEADVEPEADGEVDAASGDSNADAPAAPENSGRSGAASTQSNGAVAGTSAVGISPRLAAAGIGDGCSYADPNTGAYASTLCWLNFSGVTTEWVLVSTSAPVTITSTEYNNCTYQISSGSSGTYQYRRTTMVYASALGAAYGTQTFTGCGRARGGTTAVNGTNAGNNSLEAVRQARDAALYRSTTGNNDTGPVYGSVTNYPVEFDLSTTYVFRANLNLSSPANNRGKAVASRPFPTWSGSFLGNNGFYTGVAGEPALYQIADGGTSANDKTSVVSLSDVRVQHKTTNAKQTGFSLVVADAESTDNNEQITWTHSGGAGFLWLPNSPGTWSNTGTNTAANTARKAAGVGNACAATNVDQFPQNSNTTATATSRTCSAGTSQPSPKTGTAMLQISPANASNTFTVTQTMVGGGLQAVAFGVVLAGAKVNVEVEGRVLDASGNPTTPNFTAELTASGYGSFTAETGTGVATTGTSGSQFFPLSTQGTSSLAFSSATPSHATGSSYTKSWFCEKSTGSNPVREQWSGNGGATPPGAPWTQLSGGQFIECTVTYTPPFLTLVKVVNQAGTAAANAPADFTLTATGRNAPVSRVQGAGGSTSIITQPVAIGTYDFSETQPGLGSPNWQYGYTWSDLVCTGGGTANVTKDATSGQVTAASLAVGTSQNVICTYTNTANQPKLTLKKEAYNASGALLGRDTPVNAGDTITYRLTLDNSTGSAAQTAGHVDYLRDVLDDAAYVSGSIRYGSSASTPPASTTPITPTGITATPQDLTGTNPRLAITGTVPAFGVRTISFQVTVKANTADAAERQTGTSATTGYLLRNHLVESGDPVPTTCQAPPSGEDPTCTQHPVRAWTISKDSQPEDGAMIHSGGNIYYRVKITNYSGEDLTGVQVVDDMTQTLAAAYFDRYAPPAVGLPNGISFYDTSGVRITGAAAQAYEKNWSLGAQPGTDAPPAIGFAADGTGGCSVSAKYQGATPPLAARGCWTLTSPTFTVPAQIGGTTVGYAILGYAVKGGSPARVVGGTGTADQIDTVVPVDPAATWVNTVQAGTANAGGQSIYPNRCSASGPGVPPGDVSGYYDCKTWHSLGESYFHIWKKFGPVPTETDNNLTGAAFLLADTEADARAGNASRWLCRTEYAVPNPNDPNSVPAATVGSSAGQGTLDFGADSATFASIELANKTRALYNFDNGLLQPGDAGYKPQLPQCGLFFELEGPGLDQGQQPGTWRAKDVRGGDTVAGGSDPLPNWRTDSAFNNGADASAGRHGTYWVAETRSPTDFQLLAQPFELWVAPNSPTPAGLSPGQTAWYDYQGRLSLPTVGLGENSTGVPGMGGTDALNEIRQVCVDPYQLPAHNQPNCVMPTGWTMPVFDVKLAPLPLTGGQWLGALTTGGATVLIAALGGMWWWRSRQHAAATDPSAPGGDTP</sequence>
<feature type="region of interest" description="Disordered" evidence="1">
    <location>
        <begin position="827"/>
        <end position="855"/>
    </location>
</feature>
<dbReference type="EMBL" id="CAJVAP010000009">
    <property type="protein sequence ID" value="CAG7607485.1"/>
    <property type="molecule type" value="Genomic_DNA"/>
</dbReference>
<evidence type="ECO:0000256" key="2">
    <source>
        <dbReference type="SAM" id="Phobius"/>
    </source>
</evidence>
<name>A0A916JX14_9MICO</name>
<evidence type="ECO:0000259" key="3">
    <source>
        <dbReference type="Pfam" id="PF19403"/>
    </source>
</evidence>
<evidence type="ECO:0008006" key="7">
    <source>
        <dbReference type="Google" id="ProtNLM"/>
    </source>
</evidence>
<feature type="compositionally biased region" description="Low complexity" evidence="1">
    <location>
        <begin position="829"/>
        <end position="851"/>
    </location>
</feature>